<gene>
    <name evidence="1" type="ORF">CQ14_20615</name>
</gene>
<organism evidence="1 2">
    <name type="scientific">Bradyrhizobium lablabi</name>
    <dbReference type="NCBI Taxonomy" id="722472"/>
    <lineage>
        <taxon>Bacteria</taxon>
        <taxon>Pseudomonadati</taxon>
        <taxon>Pseudomonadota</taxon>
        <taxon>Alphaproteobacteria</taxon>
        <taxon>Hyphomicrobiales</taxon>
        <taxon>Nitrobacteraceae</taxon>
        <taxon>Bradyrhizobium</taxon>
    </lineage>
</organism>
<proteinExistence type="predicted"/>
<dbReference type="OrthoDB" id="8256138at2"/>
<dbReference type="RefSeq" id="WP_057856869.1">
    <property type="nucleotide sequence ID" value="NZ_LLYB01000043.1"/>
</dbReference>
<accession>A0A0R3N905</accession>
<dbReference type="AlphaFoldDB" id="A0A0R3N905"/>
<evidence type="ECO:0000313" key="1">
    <source>
        <dbReference type="EMBL" id="KRR26783.1"/>
    </source>
</evidence>
<dbReference type="Proteomes" id="UP000051660">
    <property type="component" value="Unassembled WGS sequence"/>
</dbReference>
<comment type="caution">
    <text evidence="1">The sequence shown here is derived from an EMBL/GenBank/DDBJ whole genome shotgun (WGS) entry which is preliminary data.</text>
</comment>
<protein>
    <submittedName>
        <fullName evidence="1">Uncharacterized protein</fullName>
    </submittedName>
</protein>
<reference evidence="1 2" key="1">
    <citation type="submission" date="2014-03" db="EMBL/GenBank/DDBJ databases">
        <title>Bradyrhizobium valentinum sp. nov., isolated from effective nodules of Lupinus mariae-josephae, a lupine endemic of basic-lime soils in Eastern Spain.</title>
        <authorList>
            <person name="Duran D."/>
            <person name="Rey L."/>
            <person name="Navarro A."/>
            <person name="Busquets A."/>
            <person name="Imperial J."/>
            <person name="Ruiz-Argueso T."/>
        </authorList>
    </citation>
    <scope>NUCLEOTIDE SEQUENCE [LARGE SCALE GENOMIC DNA]</scope>
    <source>
        <strain evidence="1 2">CCBAU 23086</strain>
    </source>
</reference>
<sequence length="103" mass="11409">MSTEHPPHGRQVRIDTFRAGYRDNVVPLHQDNHVIGVREAPLRGDALLAALSPLLDEADGLRRDEARQQDAGNVMLLLEENARLRKLAVRLSNLLGDLPAQSS</sequence>
<evidence type="ECO:0000313" key="2">
    <source>
        <dbReference type="Proteomes" id="UP000051660"/>
    </source>
</evidence>
<name>A0A0R3N905_9BRAD</name>
<dbReference type="EMBL" id="LLYB01000043">
    <property type="protein sequence ID" value="KRR26783.1"/>
    <property type="molecule type" value="Genomic_DNA"/>
</dbReference>